<name>A0A976SI42_THEOR</name>
<dbReference type="EMBL" id="CP102584">
    <property type="protein sequence ID" value="UVC46376.1"/>
    <property type="molecule type" value="Genomic_DNA"/>
</dbReference>
<accession>A0A976SI42</accession>
<evidence type="ECO:0000256" key="1">
    <source>
        <dbReference type="SAM" id="Phobius"/>
    </source>
</evidence>
<evidence type="ECO:0000313" key="2">
    <source>
        <dbReference type="EMBL" id="UVC46376.1"/>
    </source>
</evidence>
<protein>
    <submittedName>
        <fullName evidence="2">Uncharacterized protein</fullName>
    </submittedName>
</protein>
<evidence type="ECO:0000313" key="3">
    <source>
        <dbReference type="Proteomes" id="UP000244811"/>
    </source>
</evidence>
<geneLocation type="apicoplast" evidence="2"/>
<dbReference type="Proteomes" id="UP000244811">
    <property type="component" value="Apicoplast Pltd"/>
</dbReference>
<reference evidence="2" key="1">
    <citation type="submission" date="2022-07" db="EMBL/GenBank/DDBJ databases">
        <title>Chromosomal assemblies of T. orientalis with long-read sequencing.</title>
        <authorList>
            <person name="Yam J."/>
            <person name="Bogema D.R."/>
            <person name="Micallef M.L."/>
            <person name="Djordjevic S."/>
            <person name="Jenkins C."/>
        </authorList>
    </citation>
    <scope>NUCLEOTIDE SEQUENCE</scope>
    <source>
        <strain evidence="2">Goon Nure</strain>
    </source>
</reference>
<keyword evidence="2" id="KW-0934">Plastid</keyword>
<organism evidence="2 3">
    <name type="scientific">Theileria orientalis</name>
    <dbReference type="NCBI Taxonomy" id="68886"/>
    <lineage>
        <taxon>Eukaryota</taxon>
        <taxon>Sar</taxon>
        <taxon>Alveolata</taxon>
        <taxon>Apicomplexa</taxon>
        <taxon>Aconoidasida</taxon>
        <taxon>Piroplasmida</taxon>
        <taxon>Theileriidae</taxon>
        <taxon>Theileria</taxon>
    </lineage>
</organism>
<feature type="transmembrane region" description="Helical" evidence="1">
    <location>
        <begin position="6"/>
        <end position="23"/>
    </location>
</feature>
<feature type="transmembrane region" description="Helical" evidence="1">
    <location>
        <begin position="103"/>
        <end position="128"/>
    </location>
</feature>
<keyword evidence="1" id="KW-0812">Transmembrane</keyword>
<gene>
    <name evidence="2" type="ORF">MACK_004166</name>
</gene>
<proteinExistence type="predicted"/>
<sequence>MTNCNLIIIKAISVFLIYIYSNFTKTLISIISYLTIKFVIYITTKSVKQVKYENTLTGGTITYISYLNKKYGKVVKCILHFSYSVPLLILRIFSRYFSTNPIIIFNVVNFSSGFGLIMSIFSFFYAILKAYITFDLKNLFSISLNKNELEHIYELFKTINNTYM</sequence>
<keyword evidence="1" id="KW-0472">Membrane</keyword>
<dbReference type="AlphaFoldDB" id="A0A976SI42"/>
<keyword evidence="1" id="KW-1133">Transmembrane helix</keyword>
<keyword evidence="2" id="KW-0933">Apicoplast</keyword>